<accession>R7QJ66</accession>
<organism evidence="1 2">
    <name type="scientific">Chondrus crispus</name>
    <name type="common">Carrageen Irish moss</name>
    <name type="synonym">Polymorpha crispa</name>
    <dbReference type="NCBI Taxonomy" id="2769"/>
    <lineage>
        <taxon>Eukaryota</taxon>
        <taxon>Rhodophyta</taxon>
        <taxon>Florideophyceae</taxon>
        <taxon>Rhodymeniophycidae</taxon>
        <taxon>Gigartinales</taxon>
        <taxon>Gigartinaceae</taxon>
        <taxon>Chondrus</taxon>
    </lineage>
</organism>
<proteinExistence type="predicted"/>
<dbReference type="GeneID" id="17324987"/>
<dbReference type="RefSeq" id="XP_005717274.1">
    <property type="nucleotide sequence ID" value="XM_005717217.1"/>
</dbReference>
<gene>
    <name evidence="1" type="ORF">CHC_T00005668001</name>
</gene>
<keyword evidence="2" id="KW-1185">Reference proteome</keyword>
<dbReference type="EMBL" id="HG001841">
    <property type="protein sequence ID" value="CDF37455.1"/>
    <property type="molecule type" value="Genomic_DNA"/>
</dbReference>
<evidence type="ECO:0000313" key="1">
    <source>
        <dbReference type="EMBL" id="CDF37455.1"/>
    </source>
</evidence>
<name>R7QJ66_CHOCR</name>
<dbReference type="AlphaFoldDB" id="R7QJ66"/>
<evidence type="ECO:0000313" key="2">
    <source>
        <dbReference type="Proteomes" id="UP000012073"/>
    </source>
</evidence>
<dbReference type="Proteomes" id="UP000012073">
    <property type="component" value="Unassembled WGS sequence"/>
</dbReference>
<reference evidence="2" key="1">
    <citation type="journal article" date="2013" name="Proc. Natl. Acad. Sci. U.S.A.">
        <title>Genome structure and metabolic features in the red seaweed Chondrus crispus shed light on evolution of the Archaeplastida.</title>
        <authorList>
            <person name="Collen J."/>
            <person name="Porcel B."/>
            <person name="Carre W."/>
            <person name="Ball S.G."/>
            <person name="Chaparro C."/>
            <person name="Tonon T."/>
            <person name="Barbeyron T."/>
            <person name="Michel G."/>
            <person name="Noel B."/>
            <person name="Valentin K."/>
            <person name="Elias M."/>
            <person name="Artiguenave F."/>
            <person name="Arun A."/>
            <person name="Aury J.M."/>
            <person name="Barbosa-Neto J.F."/>
            <person name="Bothwell J.H."/>
            <person name="Bouget F.Y."/>
            <person name="Brillet L."/>
            <person name="Cabello-Hurtado F."/>
            <person name="Capella-Gutierrez S."/>
            <person name="Charrier B."/>
            <person name="Cladiere L."/>
            <person name="Cock J.M."/>
            <person name="Coelho S.M."/>
            <person name="Colleoni C."/>
            <person name="Czjzek M."/>
            <person name="Da Silva C."/>
            <person name="Delage L."/>
            <person name="Denoeud F."/>
            <person name="Deschamps P."/>
            <person name="Dittami S.M."/>
            <person name="Gabaldon T."/>
            <person name="Gachon C.M."/>
            <person name="Groisillier A."/>
            <person name="Herve C."/>
            <person name="Jabbari K."/>
            <person name="Katinka M."/>
            <person name="Kloareg B."/>
            <person name="Kowalczyk N."/>
            <person name="Labadie K."/>
            <person name="Leblanc C."/>
            <person name="Lopez P.J."/>
            <person name="McLachlan D.H."/>
            <person name="Meslet-Cladiere L."/>
            <person name="Moustafa A."/>
            <person name="Nehr Z."/>
            <person name="Nyvall Collen P."/>
            <person name="Panaud O."/>
            <person name="Partensky F."/>
            <person name="Poulain J."/>
            <person name="Rensing S.A."/>
            <person name="Rousvoal S."/>
            <person name="Samson G."/>
            <person name="Symeonidi A."/>
            <person name="Weissenbach J."/>
            <person name="Zambounis A."/>
            <person name="Wincker P."/>
            <person name="Boyen C."/>
        </authorList>
    </citation>
    <scope>NUCLEOTIDE SEQUENCE [LARGE SCALE GENOMIC DNA]</scope>
    <source>
        <strain evidence="2">cv. Stackhouse</strain>
    </source>
</reference>
<protein>
    <submittedName>
        <fullName evidence="1">Uncharacterized protein</fullName>
    </submittedName>
</protein>
<dbReference type="Gramene" id="CDF37455">
    <property type="protein sequence ID" value="CDF37455"/>
    <property type="gene ID" value="CHC_T00005668001"/>
</dbReference>
<sequence length="36" mass="4139">MRYSTGDELGFLGDAWTAGTTAEMWTRRFLVLKEDI</sequence>
<dbReference type="KEGG" id="ccp:CHC_T00005668001"/>